<proteinExistence type="predicted"/>
<gene>
    <name evidence="1" type="ORF">SAMEA4873563_04819</name>
</gene>
<evidence type="ECO:0000313" key="1">
    <source>
        <dbReference type="EMBL" id="VGM56379.1"/>
    </source>
</evidence>
<name>A0A486VZ42_KLEPN</name>
<dbReference type="AlphaFoldDB" id="A0A486VZ42"/>
<dbReference type="InterPro" id="IPR021316">
    <property type="entry name" value="DUF2913"/>
</dbReference>
<reference evidence="1" key="1">
    <citation type="submission" date="2019-03" db="EMBL/GenBank/DDBJ databases">
        <authorList>
            <consortium name="Pathogen Informatics"/>
        </authorList>
    </citation>
    <scope>NUCLEOTIDE SEQUENCE</scope>
    <source>
        <strain evidence="1">5012STDY7626362</strain>
    </source>
</reference>
<dbReference type="EMBL" id="CAAHDH010000009">
    <property type="protein sequence ID" value="VGM56379.1"/>
    <property type="molecule type" value="Genomic_DNA"/>
</dbReference>
<dbReference type="Pfam" id="PF11140">
    <property type="entry name" value="DUF2913"/>
    <property type="match status" value="1"/>
</dbReference>
<organism evidence="1">
    <name type="scientific">Klebsiella pneumoniae</name>
    <dbReference type="NCBI Taxonomy" id="573"/>
    <lineage>
        <taxon>Bacteria</taxon>
        <taxon>Pseudomonadati</taxon>
        <taxon>Pseudomonadota</taxon>
        <taxon>Gammaproteobacteria</taxon>
        <taxon>Enterobacterales</taxon>
        <taxon>Enterobacteriaceae</taxon>
        <taxon>Klebsiella/Raoultella group</taxon>
        <taxon>Klebsiella</taxon>
        <taxon>Klebsiella pneumoniae complex</taxon>
    </lineage>
</organism>
<accession>A0A486VZ42</accession>
<protein>
    <submittedName>
        <fullName evidence="1">Protein of uncharacterized function (DUF2913)</fullName>
    </submittedName>
</protein>
<sequence length="216" mass="24176">MKRTRKILPPEQTAAELAHFVWCALIALRTAQQDGQALVPLTIHTFLLRWLAGAQKQRRFPRSVAAELDRLLSLGRQKGPAAGLEQRLEYLLNSCGNPVMQQSDMFRLTNAIEHLKSQGWVNAVVTDEEWQPQMLFAEYAGTDVLLTRKSELECRFEVSGRLTGSIEFMVVGNNRVVMDVLNARGFDCVLHEQHDGGCLLLLLPPEGTPADVQTVL</sequence>